<accession>A2DMA7</accession>
<dbReference type="AlphaFoldDB" id="A2DMA7"/>
<dbReference type="EMBL" id="DS113218">
    <property type="protein sequence ID" value="EAY18527.1"/>
    <property type="molecule type" value="Genomic_DNA"/>
</dbReference>
<evidence type="ECO:0000313" key="1">
    <source>
        <dbReference type="EMBL" id="EAY18527.1"/>
    </source>
</evidence>
<sequence length="230" mass="25729">MSFFQWCKSSSSYKNYAIDVSVSNCGANESKGSYTFSVTYGDILVSNINSTNNKCKQYSSYRSVLTGSSGTCNFSTFRGNNQTGSESVRFSITPDSKNDTQTVSYCNIIGNKCEPITTQSLFASTYTVNVNHCIFLNNIAKFMFNNRLSYDDAIDYNLTISDSYVDNQSVANGNGRVTFNNLKQNSDLNEMPLFYTENCFIDPKEISNKFSYLTKFSKTALAGLFTSKRK</sequence>
<dbReference type="VEuPathDB" id="TrichDB:TVAG_083830"/>
<dbReference type="RefSeq" id="XP_001579513.1">
    <property type="nucleotide sequence ID" value="XM_001579463.1"/>
</dbReference>
<keyword evidence="2" id="KW-1185">Reference proteome</keyword>
<dbReference type="VEuPathDB" id="TrichDB:TVAGG3_0983470"/>
<dbReference type="InParanoid" id="A2DMA7"/>
<name>A2DMA7_TRIV3</name>
<proteinExistence type="predicted"/>
<protein>
    <submittedName>
        <fullName evidence="1">Uncharacterized protein</fullName>
    </submittedName>
</protein>
<dbReference type="KEGG" id="tva:5464036"/>
<dbReference type="Proteomes" id="UP000001542">
    <property type="component" value="Unassembled WGS sequence"/>
</dbReference>
<reference evidence="1" key="1">
    <citation type="submission" date="2006-10" db="EMBL/GenBank/DDBJ databases">
        <authorList>
            <person name="Amadeo P."/>
            <person name="Zhao Q."/>
            <person name="Wortman J."/>
            <person name="Fraser-Liggett C."/>
            <person name="Carlton J."/>
        </authorList>
    </citation>
    <scope>NUCLEOTIDE SEQUENCE</scope>
    <source>
        <strain evidence="1">G3</strain>
    </source>
</reference>
<organism evidence="1 2">
    <name type="scientific">Trichomonas vaginalis (strain ATCC PRA-98 / G3)</name>
    <dbReference type="NCBI Taxonomy" id="412133"/>
    <lineage>
        <taxon>Eukaryota</taxon>
        <taxon>Metamonada</taxon>
        <taxon>Parabasalia</taxon>
        <taxon>Trichomonadida</taxon>
        <taxon>Trichomonadidae</taxon>
        <taxon>Trichomonas</taxon>
    </lineage>
</organism>
<reference evidence="1" key="2">
    <citation type="journal article" date="2007" name="Science">
        <title>Draft genome sequence of the sexually transmitted pathogen Trichomonas vaginalis.</title>
        <authorList>
            <person name="Carlton J.M."/>
            <person name="Hirt R.P."/>
            <person name="Silva J.C."/>
            <person name="Delcher A.L."/>
            <person name="Schatz M."/>
            <person name="Zhao Q."/>
            <person name="Wortman J.R."/>
            <person name="Bidwell S.L."/>
            <person name="Alsmark U.C.M."/>
            <person name="Besteiro S."/>
            <person name="Sicheritz-Ponten T."/>
            <person name="Noel C.J."/>
            <person name="Dacks J.B."/>
            <person name="Foster P.G."/>
            <person name="Simillion C."/>
            <person name="Van de Peer Y."/>
            <person name="Miranda-Saavedra D."/>
            <person name="Barton G.J."/>
            <person name="Westrop G.D."/>
            <person name="Mueller S."/>
            <person name="Dessi D."/>
            <person name="Fiori P.L."/>
            <person name="Ren Q."/>
            <person name="Paulsen I."/>
            <person name="Zhang H."/>
            <person name="Bastida-Corcuera F.D."/>
            <person name="Simoes-Barbosa A."/>
            <person name="Brown M.T."/>
            <person name="Hayes R.D."/>
            <person name="Mukherjee M."/>
            <person name="Okumura C.Y."/>
            <person name="Schneider R."/>
            <person name="Smith A.J."/>
            <person name="Vanacova S."/>
            <person name="Villalvazo M."/>
            <person name="Haas B.J."/>
            <person name="Pertea M."/>
            <person name="Feldblyum T.V."/>
            <person name="Utterback T.R."/>
            <person name="Shu C.L."/>
            <person name="Osoegawa K."/>
            <person name="de Jong P.J."/>
            <person name="Hrdy I."/>
            <person name="Horvathova L."/>
            <person name="Zubacova Z."/>
            <person name="Dolezal P."/>
            <person name="Malik S.B."/>
            <person name="Logsdon J.M. Jr."/>
            <person name="Henze K."/>
            <person name="Gupta A."/>
            <person name="Wang C.C."/>
            <person name="Dunne R.L."/>
            <person name="Upcroft J.A."/>
            <person name="Upcroft P."/>
            <person name="White O."/>
            <person name="Salzberg S.L."/>
            <person name="Tang P."/>
            <person name="Chiu C.-H."/>
            <person name="Lee Y.-S."/>
            <person name="Embley T.M."/>
            <person name="Coombs G.H."/>
            <person name="Mottram J.C."/>
            <person name="Tachezy J."/>
            <person name="Fraser-Liggett C.M."/>
            <person name="Johnson P.J."/>
        </authorList>
    </citation>
    <scope>NUCLEOTIDE SEQUENCE [LARGE SCALE GENOMIC DNA]</scope>
    <source>
        <strain evidence="1">G3</strain>
    </source>
</reference>
<evidence type="ECO:0000313" key="2">
    <source>
        <dbReference type="Proteomes" id="UP000001542"/>
    </source>
</evidence>
<gene>
    <name evidence="1" type="ORF">TVAG_083830</name>
</gene>